<dbReference type="InterPro" id="IPR007321">
    <property type="entry name" value="Transposase_28"/>
</dbReference>
<gene>
    <name evidence="4" type="ORF">QYE76_036229</name>
</gene>
<evidence type="ECO:0000256" key="2">
    <source>
        <dbReference type="SAM" id="MobiDB-lite"/>
    </source>
</evidence>
<feature type="domain" description="Velvet" evidence="3">
    <location>
        <begin position="222"/>
        <end position="609"/>
    </location>
</feature>
<evidence type="ECO:0000256" key="1">
    <source>
        <dbReference type="SAM" id="Coils"/>
    </source>
</evidence>
<dbReference type="AlphaFoldDB" id="A0AAD8R1B5"/>
<feature type="region of interest" description="Disordered" evidence="2">
    <location>
        <begin position="499"/>
        <end position="520"/>
    </location>
</feature>
<protein>
    <recommendedName>
        <fullName evidence="3">Velvet domain-containing protein</fullName>
    </recommendedName>
</protein>
<comment type="caution">
    <text evidence="4">The sequence shown here is derived from an EMBL/GenBank/DDBJ whole genome shotgun (WGS) entry which is preliminary data.</text>
</comment>
<organism evidence="4 5">
    <name type="scientific">Lolium multiflorum</name>
    <name type="common">Italian ryegrass</name>
    <name type="synonym">Lolium perenne subsp. multiflorum</name>
    <dbReference type="NCBI Taxonomy" id="4521"/>
    <lineage>
        <taxon>Eukaryota</taxon>
        <taxon>Viridiplantae</taxon>
        <taxon>Streptophyta</taxon>
        <taxon>Embryophyta</taxon>
        <taxon>Tracheophyta</taxon>
        <taxon>Spermatophyta</taxon>
        <taxon>Magnoliopsida</taxon>
        <taxon>Liliopsida</taxon>
        <taxon>Poales</taxon>
        <taxon>Poaceae</taxon>
        <taxon>BOP clade</taxon>
        <taxon>Pooideae</taxon>
        <taxon>Poodae</taxon>
        <taxon>Poeae</taxon>
        <taxon>Poeae Chloroplast Group 2 (Poeae type)</taxon>
        <taxon>Loliodinae</taxon>
        <taxon>Loliinae</taxon>
        <taxon>Lolium</taxon>
    </lineage>
</organism>
<dbReference type="PANTHER" id="PTHR33026">
    <property type="entry name" value="OS06G0360600 PROTEIN"/>
    <property type="match status" value="1"/>
</dbReference>
<dbReference type="Pfam" id="PF04195">
    <property type="entry name" value="Transposase_28"/>
    <property type="match status" value="1"/>
</dbReference>
<evidence type="ECO:0000313" key="4">
    <source>
        <dbReference type="EMBL" id="KAK1612556.1"/>
    </source>
</evidence>
<keyword evidence="5" id="KW-1185">Reference proteome</keyword>
<accession>A0AAD8R1B5</accession>
<reference evidence="4" key="1">
    <citation type="submission" date="2023-07" db="EMBL/GenBank/DDBJ databases">
        <title>A chromosome-level genome assembly of Lolium multiflorum.</title>
        <authorList>
            <person name="Chen Y."/>
            <person name="Copetti D."/>
            <person name="Kolliker R."/>
            <person name="Studer B."/>
        </authorList>
    </citation>
    <scope>NUCLEOTIDE SEQUENCE</scope>
    <source>
        <strain evidence="4">02402/16</strain>
        <tissue evidence="4">Leaf</tissue>
    </source>
</reference>
<feature type="region of interest" description="Disordered" evidence="2">
    <location>
        <begin position="291"/>
        <end position="385"/>
    </location>
</feature>
<sequence>MAAVDLGTAEWERSKISAQDINMLRKLGISKKPQALRFPSEESYPTPPMGYRVSFVDHLIRGLSAPIHPFLRGLLFVYGLQLHHLTPNSILHISIFITLCEAFLGVQPNWALWKRIFFCRRNGSPNVAYNIGGVVISVRPTVDYFDVKLPDSVQGWRKKWLYIQEENHGCAEDNIPPFDGAEKIFRRRSWDAEATEEERASTETLMARIHELQNTRGKELSGIQITAYFLRTRVQPLQARKHPLWKYAGDKDVDRLPVNLEVKDLEKLVRKISSLNKKDVVPSSCRVTPFSAANPLPENHPDLVSLPPLPEGGEVEERAIVTDDNQEAPSFVNDPVDSRKSAGSSEGTASAQSPPPAVSPKGKRKRKDVEDSGTSKAEEVDPSRQKAAYDPYLESLPMIKELIRIGSQFIGYREYASRTEEKLAEANKRADALAQKLEQSEAARKKAELVASEAKAEADEAKAKAASVEELQKRLEDDESALTEHKAAQAAREQGILKRLKSQSRRTQNQTNQEFDLENPDNDPLLDALSYLELHGSEIREGVANASAGLSTLFPYFFPKKEEPPTFLALAKSFNSSEDLGLKMRQENMKLLSRVLLPWSLTANNLLIG</sequence>
<keyword evidence="1" id="KW-0175">Coiled coil</keyword>
<dbReference type="InterPro" id="IPR037525">
    <property type="entry name" value="Velvet_dom"/>
</dbReference>
<name>A0AAD8R1B5_LOLMU</name>
<dbReference type="PROSITE" id="PS51821">
    <property type="entry name" value="VELVET"/>
    <property type="match status" value="1"/>
</dbReference>
<proteinExistence type="predicted"/>
<feature type="compositionally biased region" description="Polar residues" evidence="2">
    <location>
        <begin position="505"/>
        <end position="514"/>
    </location>
</feature>
<dbReference type="EMBL" id="JAUUTY010000007">
    <property type="protein sequence ID" value="KAK1612556.1"/>
    <property type="molecule type" value="Genomic_DNA"/>
</dbReference>
<dbReference type="Proteomes" id="UP001231189">
    <property type="component" value="Unassembled WGS sequence"/>
</dbReference>
<feature type="coiled-coil region" evidence="1">
    <location>
        <begin position="416"/>
        <end position="488"/>
    </location>
</feature>
<evidence type="ECO:0000259" key="3">
    <source>
        <dbReference type="PROSITE" id="PS51821"/>
    </source>
</evidence>
<dbReference type="PANTHER" id="PTHR33026:SF7">
    <property type="entry name" value="OS03G0100275 PROTEIN"/>
    <property type="match status" value="1"/>
</dbReference>
<evidence type="ECO:0000313" key="5">
    <source>
        <dbReference type="Proteomes" id="UP001231189"/>
    </source>
</evidence>